<evidence type="ECO:0000313" key="5">
    <source>
        <dbReference type="Proteomes" id="UP001237784"/>
    </source>
</evidence>
<keyword evidence="2" id="KW-0812">Transmembrane</keyword>
<evidence type="ECO:0000313" key="6">
    <source>
        <dbReference type="Proteomes" id="UP001240561"/>
    </source>
</evidence>
<evidence type="ECO:0000256" key="2">
    <source>
        <dbReference type="SAM" id="Phobius"/>
    </source>
</evidence>
<organism evidence="4 5">
    <name type="scientific">Gardnerella vaginalis</name>
    <dbReference type="NCBI Taxonomy" id="2702"/>
    <lineage>
        <taxon>Bacteria</taxon>
        <taxon>Bacillati</taxon>
        <taxon>Actinomycetota</taxon>
        <taxon>Actinomycetes</taxon>
        <taxon>Bifidobacteriales</taxon>
        <taxon>Bifidobacteriaceae</taxon>
        <taxon>Gardnerella</taxon>
    </lineage>
</organism>
<keyword evidence="2" id="KW-1133">Transmembrane helix</keyword>
<dbReference type="EMBL" id="JASOME010000002">
    <property type="protein sequence ID" value="MDK7063554.1"/>
    <property type="molecule type" value="Genomic_DNA"/>
</dbReference>
<feature type="compositionally biased region" description="Basic and acidic residues" evidence="1">
    <location>
        <begin position="274"/>
        <end position="291"/>
    </location>
</feature>
<reference evidence="4 6" key="1">
    <citation type="submission" date="2023-05" db="EMBL/GenBank/DDBJ databases">
        <title>Cataloging the Phylogenetic Diversity of Human Bladder Bacteria.</title>
        <authorList>
            <person name="Du J."/>
        </authorList>
    </citation>
    <scope>NUCLEOTIDE SEQUENCE</scope>
    <source>
        <strain evidence="4">UMB6789</strain>
        <strain evidence="3 6">UMB9230</strain>
    </source>
</reference>
<gene>
    <name evidence="3" type="ORF">QP177_03775</name>
    <name evidence="4" type="ORF">QP372_03355</name>
</gene>
<dbReference type="RefSeq" id="WP_004114046.1">
    <property type="nucleotide sequence ID" value="NZ_CP083171.1"/>
</dbReference>
<feature type="region of interest" description="Disordered" evidence="1">
    <location>
        <begin position="259"/>
        <end position="301"/>
    </location>
</feature>
<feature type="transmembrane region" description="Helical" evidence="2">
    <location>
        <begin position="779"/>
        <end position="796"/>
    </location>
</feature>
<protein>
    <submittedName>
        <fullName evidence="4">DUF6049 family protein</fullName>
    </submittedName>
</protein>
<evidence type="ECO:0000313" key="3">
    <source>
        <dbReference type="EMBL" id="MDK6695683.1"/>
    </source>
</evidence>
<feature type="region of interest" description="Disordered" evidence="1">
    <location>
        <begin position="470"/>
        <end position="489"/>
    </location>
</feature>
<feature type="compositionally biased region" description="Polar residues" evidence="1">
    <location>
        <begin position="292"/>
        <end position="301"/>
    </location>
</feature>
<dbReference type="EMBL" id="JASOGJ010000004">
    <property type="protein sequence ID" value="MDK6695683.1"/>
    <property type="molecule type" value="Genomic_DNA"/>
</dbReference>
<dbReference type="AlphaFoldDB" id="A0AAW6Y2L5"/>
<proteinExistence type="predicted"/>
<accession>A0AAW6Y2L5</accession>
<keyword evidence="2" id="KW-0472">Membrane</keyword>
<dbReference type="Proteomes" id="UP001237784">
    <property type="component" value="Unassembled WGS sequence"/>
</dbReference>
<dbReference type="InterPro" id="IPR046112">
    <property type="entry name" value="DUF6049"/>
</dbReference>
<feature type="compositionally biased region" description="Polar residues" evidence="1">
    <location>
        <begin position="259"/>
        <end position="273"/>
    </location>
</feature>
<evidence type="ECO:0000256" key="1">
    <source>
        <dbReference type="SAM" id="MobiDB-lite"/>
    </source>
</evidence>
<name>A0AAW6Y2L5_GARVA</name>
<feature type="transmembrane region" description="Helical" evidence="2">
    <location>
        <begin position="35"/>
        <end position="56"/>
    </location>
</feature>
<dbReference type="Pfam" id="PF19516">
    <property type="entry name" value="DUF6049"/>
    <property type="match status" value="1"/>
</dbReference>
<dbReference type="Proteomes" id="UP001240561">
    <property type="component" value="Unassembled WGS sequence"/>
</dbReference>
<sequence>MINVIDFANNQLRELQKVTNKIARKMFYFKNPTQFCFKFSITLILVVLLLAITPLYCVSNTAFAYESSQNTSHLSNVNQASVKYYESYNSKDKGISLQIVKSTSILTDKSGYHITILVKNTGSQDFPDGKIQVAFNPWYTFMSRTDLQKWSQAESRIPTPQLIGEVSVPALARGKSYNAQIDVDSNSPNLSNILYWGPKPLSVTYSSSDFKHYSSVKSFVTRANIGVKNIQTPPINVTLLIPIVAKASDWRYEINKQNISPSMNIPPSESNIVSKEESKADTKKENSDKTNTKTVAGDSSQVSKDLNQFKDNRKIRLSKKSIKHIASLISLAQKHPRLQTIADLNTLKSSGISFTPSAFMQNNGFDISKYAETSNSSYYQSSGIDAESWSEESSIPKDHTGKAPKFESYAFQTGGKWTLKALEQAKSNGYKTVVATNGFDALAHRFAVKNGVYDVQTSFGNVKVLSSQETLSDLANEKPTSSRSTGENTNAGKLNRIIAQSAFYQMEQPYSSRHLLITFHQDTPSSYIDSVISNLEKSPWISLLDLRSLSNAKSFSKEYLGYNPVPKDSAISNESIINRKSILNQLSSDRENIKQFISDILDHGELNNHHVNESDVQSLAKQNAKLKINQNSNIWSKNLLKLFDAMAQREVNDSRPNNVDSKGTHNLSKILISGIHIIPPKDVTLVSETATMPITISNTNPYPVSVYLTSYTNSMEIVTPRKTPVKIAANSETQIILPLRSTTSSKARAIFGLEDRSHRAFYNHKETMITSTLQISDKSGTIIIIFAFALGILGLWRQFHRKKDPDE</sequence>
<comment type="caution">
    <text evidence="4">The sequence shown here is derived from an EMBL/GenBank/DDBJ whole genome shotgun (WGS) entry which is preliminary data.</text>
</comment>
<evidence type="ECO:0000313" key="4">
    <source>
        <dbReference type="EMBL" id="MDK7063554.1"/>
    </source>
</evidence>